<organism evidence="10 11">
    <name type="scientific">Holdemanella biformis DSM 3989</name>
    <dbReference type="NCBI Taxonomy" id="518637"/>
    <lineage>
        <taxon>Bacteria</taxon>
        <taxon>Bacillati</taxon>
        <taxon>Bacillota</taxon>
        <taxon>Erysipelotrichia</taxon>
        <taxon>Erysipelotrichales</taxon>
        <taxon>Erysipelotrichaceae</taxon>
        <taxon>Holdemanella</taxon>
    </lineage>
</organism>
<dbReference type="GO" id="GO:0005524">
    <property type="term" value="F:ATP binding"/>
    <property type="evidence" value="ECO:0007669"/>
    <property type="project" value="UniProtKB-KW"/>
</dbReference>
<dbReference type="PROSITE" id="PS50929">
    <property type="entry name" value="ABC_TM1F"/>
    <property type="match status" value="1"/>
</dbReference>
<reference evidence="10 11" key="2">
    <citation type="submission" date="2008-11" db="EMBL/GenBank/DDBJ databases">
        <title>Draft genome sequence of Eubacterium biforme (DSM 3989).</title>
        <authorList>
            <person name="Sudarsanam P."/>
            <person name="Ley R."/>
            <person name="Guruge J."/>
            <person name="Turnbaugh P.J."/>
            <person name="Mahowald M."/>
            <person name="Liep D."/>
            <person name="Gordon J."/>
        </authorList>
    </citation>
    <scope>NUCLEOTIDE SEQUENCE [LARGE SCALE GENOMIC DNA]</scope>
    <source>
        <strain evidence="10 11">DSM 3989</strain>
    </source>
</reference>
<dbReference type="SUPFAM" id="SSF90123">
    <property type="entry name" value="ABC transporter transmembrane region"/>
    <property type="match status" value="1"/>
</dbReference>
<keyword evidence="3" id="KW-0547">Nucleotide-binding</keyword>
<dbReference type="STRING" id="518637.EUBIFOR_00507"/>
<feature type="domain" description="ABC transporter" evidence="8">
    <location>
        <begin position="339"/>
        <end position="572"/>
    </location>
</feature>
<protein>
    <submittedName>
        <fullName evidence="10">ABC transporter, ATP-binding protein</fullName>
    </submittedName>
</protein>
<dbReference type="SUPFAM" id="SSF52540">
    <property type="entry name" value="P-loop containing nucleoside triphosphate hydrolases"/>
    <property type="match status" value="1"/>
</dbReference>
<evidence type="ECO:0000259" key="9">
    <source>
        <dbReference type="PROSITE" id="PS50929"/>
    </source>
</evidence>
<evidence type="ECO:0000313" key="10">
    <source>
        <dbReference type="EMBL" id="EEC90906.1"/>
    </source>
</evidence>
<dbReference type="Pfam" id="PF00005">
    <property type="entry name" value="ABC_tran"/>
    <property type="match status" value="1"/>
</dbReference>
<comment type="subcellular location">
    <subcellularLocation>
        <location evidence="1">Cell membrane</location>
        <topology evidence="1">Multi-pass membrane protein</topology>
    </subcellularLocation>
</comment>
<feature type="transmembrane region" description="Helical" evidence="7">
    <location>
        <begin position="247"/>
        <end position="268"/>
    </location>
</feature>
<dbReference type="InterPro" id="IPR017871">
    <property type="entry name" value="ABC_transporter-like_CS"/>
</dbReference>
<dbReference type="RefSeq" id="WP_003864317.1">
    <property type="nucleotide sequence ID" value="NZ_DS996841.1"/>
</dbReference>
<dbReference type="HOGENOM" id="CLU_000604_84_9_9"/>
<dbReference type="eggNOG" id="COG1132">
    <property type="taxonomic scope" value="Bacteria"/>
</dbReference>
<dbReference type="InterPro" id="IPR039421">
    <property type="entry name" value="Type_1_exporter"/>
</dbReference>
<evidence type="ECO:0000256" key="1">
    <source>
        <dbReference type="ARBA" id="ARBA00004651"/>
    </source>
</evidence>
<feature type="transmembrane region" description="Helical" evidence="7">
    <location>
        <begin position="280"/>
        <end position="301"/>
    </location>
</feature>
<keyword evidence="5 7" id="KW-1133">Transmembrane helix</keyword>
<dbReference type="SMART" id="SM00382">
    <property type="entry name" value="AAA"/>
    <property type="match status" value="1"/>
</dbReference>
<dbReference type="Gene3D" id="3.40.50.300">
    <property type="entry name" value="P-loop containing nucleotide triphosphate hydrolases"/>
    <property type="match status" value="1"/>
</dbReference>
<feature type="transmembrane region" description="Helical" evidence="7">
    <location>
        <begin position="21"/>
        <end position="48"/>
    </location>
</feature>
<dbReference type="GO" id="GO:0016887">
    <property type="term" value="F:ATP hydrolysis activity"/>
    <property type="evidence" value="ECO:0007669"/>
    <property type="project" value="InterPro"/>
</dbReference>
<dbReference type="GO" id="GO:0015421">
    <property type="term" value="F:ABC-type oligopeptide transporter activity"/>
    <property type="evidence" value="ECO:0007669"/>
    <property type="project" value="TreeGrafter"/>
</dbReference>
<dbReference type="InterPro" id="IPR027417">
    <property type="entry name" value="P-loop_NTPase"/>
</dbReference>
<feature type="transmembrane region" description="Helical" evidence="7">
    <location>
        <begin position="164"/>
        <end position="182"/>
    </location>
</feature>
<accession>B7C8K3</accession>
<dbReference type="Pfam" id="PF00664">
    <property type="entry name" value="ABC_membrane"/>
    <property type="match status" value="1"/>
</dbReference>
<dbReference type="Gene3D" id="1.20.1560.10">
    <property type="entry name" value="ABC transporter type 1, transmembrane domain"/>
    <property type="match status" value="1"/>
</dbReference>
<proteinExistence type="predicted"/>
<dbReference type="FunFam" id="3.40.50.300:FF:000218">
    <property type="entry name" value="Multidrug ABC transporter ATP-binding protein"/>
    <property type="match status" value="1"/>
</dbReference>
<evidence type="ECO:0000256" key="2">
    <source>
        <dbReference type="ARBA" id="ARBA00022692"/>
    </source>
</evidence>
<dbReference type="InterPro" id="IPR003593">
    <property type="entry name" value="AAA+_ATPase"/>
</dbReference>
<evidence type="ECO:0000256" key="5">
    <source>
        <dbReference type="ARBA" id="ARBA00022989"/>
    </source>
</evidence>
<name>B7C8K3_9FIRM</name>
<feature type="transmembrane region" description="Helical" evidence="7">
    <location>
        <begin position="135"/>
        <end position="158"/>
    </location>
</feature>
<dbReference type="OrthoDB" id="9762778at2"/>
<dbReference type="InterPro" id="IPR003439">
    <property type="entry name" value="ABC_transporter-like_ATP-bd"/>
</dbReference>
<sequence length="584" mass="64808">MEEKKKSTMRWILEWAGQKKMDYVWSVILGMGNVIFKIIPYFLIATIVRMFLEGNKDFNTYLKNSICIAISFIVAEFCHSLSTTLSHKATFTVLSNIRKACFEKLARVPLGYVKDTSSGTFKNIMVERIDSIETTLAHIIPEFTSNLMGPVVVLIYFFTIDYRLALWSLLPIIIGFLSYFGMMIDFKPNFEKTVNATKDLNDAAVEYIDGIEVIKAFGKTESSYAKFTSAAKAYANSFISWMKKCSIYHALMMTITPYTLLTVLPFGAHYVENGTLTMPDFILCIILSLGIAGPLITAFSYTDDLGKIGVIVDEVVGILDQPELNRPYKSTSVPKDNSIELSDVKFGYHDKEILHGINMECKAGSVNAIVGPSGSGKSTIAKLIASLWDVNSGSIKIGGVDIKQMSLMDFNQKIAYVAQDNYLFNETVRENIRQGNPNASDEDIIEVTKKSGCYDFIMQLENGFDTIVGGAGGHLSGGERQRISIARAMLKDAPIVILDEATAYTDPENEAILQNSIAKLVEGKTLIVIAHRLSTIKDSDQIFVVNDGNVVAHGKHEQLLLSCSLYKDMWNAHISVKDTVKEGE</sequence>
<dbReference type="PANTHER" id="PTHR43394">
    <property type="entry name" value="ATP-DEPENDENT PERMEASE MDL1, MITOCHONDRIAL"/>
    <property type="match status" value="1"/>
</dbReference>
<dbReference type="EMBL" id="ABYT01000034">
    <property type="protein sequence ID" value="EEC90906.1"/>
    <property type="molecule type" value="Genomic_DNA"/>
</dbReference>
<dbReference type="PROSITE" id="PS50893">
    <property type="entry name" value="ABC_TRANSPORTER_2"/>
    <property type="match status" value="1"/>
</dbReference>
<dbReference type="AlphaFoldDB" id="B7C8K3"/>
<evidence type="ECO:0000256" key="7">
    <source>
        <dbReference type="SAM" id="Phobius"/>
    </source>
</evidence>
<dbReference type="InterPro" id="IPR036640">
    <property type="entry name" value="ABC1_TM_sf"/>
</dbReference>
<dbReference type="GO" id="GO:0005886">
    <property type="term" value="C:plasma membrane"/>
    <property type="evidence" value="ECO:0007669"/>
    <property type="project" value="UniProtKB-SubCell"/>
</dbReference>
<evidence type="ECO:0000256" key="6">
    <source>
        <dbReference type="ARBA" id="ARBA00023136"/>
    </source>
</evidence>
<evidence type="ECO:0000259" key="8">
    <source>
        <dbReference type="PROSITE" id="PS50893"/>
    </source>
</evidence>
<dbReference type="Proteomes" id="UP000004315">
    <property type="component" value="Unassembled WGS sequence"/>
</dbReference>
<keyword evidence="4 10" id="KW-0067">ATP-binding</keyword>
<evidence type="ECO:0000313" key="11">
    <source>
        <dbReference type="Proteomes" id="UP000004315"/>
    </source>
</evidence>
<evidence type="ECO:0000256" key="3">
    <source>
        <dbReference type="ARBA" id="ARBA00022741"/>
    </source>
</evidence>
<comment type="caution">
    <text evidence="10">The sequence shown here is derived from an EMBL/GenBank/DDBJ whole genome shotgun (WGS) entry which is preliminary data.</text>
</comment>
<keyword evidence="2 7" id="KW-0812">Transmembrane</keyword>
<reference evidence="10 11" key="1">
    <citation type="submission" date="2008-10" db="EMBL/GenBank/DDBJ databases">
        <authorList>
            <person name="Fulton L."/>
            <person name="Clifton S."/>
            <person name="Fulton B."/>
            <person name="Xu J."/>
            <person name="Minx P."/>
            <person name="Pepin K.H."/>
            <person name="Johnson M."/>
            <person name="Bhonagiri V."/>
            <person name="Nash W.E."/>
            <person name="Mardis E.R."/>
            <person name="Wilson R.K."/>
        </authorList>
    </citation>
    <scope>NUCLEOTIDE SEQUENCE [LARGE SCALE GENOMIC DNA]</scope>
    <source>
        <strain evidence="10 11">DSM 3989</strain>
    </source>
</reference>
<dbReference type="PROSITE" id="PS00211">
    <property type="entry name" value="ABC_TRANSPORTER_1"/>
    <property type="match status" value="1"/>
</dbReference>
<dbReference type="PANTHER" id="PTHR43394:SF1">
    <property type="entry name" value="ATP-BINDING CASSETTE SUB-FAMILY B MEMBER 10, MITOCHONDRIAL"/>
    <property type="match status" value="1"/>
</dbReference>
<evidence type="ECO:0000256" key="4">
    <source>
        <dbReference type="ARBA" id="ARBA00022840"/>
    </source>
</evidence>
<feature type="domain" description="ABC transmembrane type-1" evidence="9">
    <location>
        <begin position="24"/>
        <end position="307"/>
    </location>
</feature>
<keyword evidence="6 7" id="KW-0472">Membrane</keyword>
<keyword evidence="11" id="KW-1185">Reference proteome</keyword>
<gene>
    <name evidence="10" type="ORF">EUBIFOR_00507</name>
</gene>
<dbReference type="InterPro" id="IPR011527">
    <property type="entry name" value="ABC1_TM_dom"/>
</dbReference>